<evidence type="ECO:0000256" key="14">
    <source>
        <dbReference type="ARBA" id="ARBA00048170"/>
    </source>
</evidence>
<evidence type="ECO:0000256" key="10">
    <source>
        <dbReference type="ARBA" id="ARBA00047672"/>
    </source>
</evidence>
<evidence type="ECO:0000256" key="7">
    <source>
        <dbReference type="ARBA" id="ARBA00042026"/>
    </source>
</evidence>
<dbReference type="Gene3D" id="3.40.50.720">
    <property type="entry name" value="NAD(P)-binding Rossmann-like Domain"/>
    <property type="match status" value="1"/>
</dbReference>
<evidence type="ECO:0000256" key="16">
    <source>
        <dbReference type="ARBA" id="ARBA00048535"/>
    </source>
</evidence>
<dbReference type="SUPFAM" id="SSF51735">
    <property type="entry name" value="NAD(P)-binding Rossmann-fold domains"/>
    <property type="match status" value="1"/>
</dbReference>
<dbReference type="GO" id="GO:0016404">
    <property type="term" value="F:15-hydroxyprostaglandin dehydrogenase (NAD+) activity"/>
    <property type="evidence" value="ECO:0007669"/>
    <property type="project" value="UniProtKB-EC"/>
</dbReference>
<dbReference type="PANTHER" id="PTHR44229">
    <property type="entry name" value="15-HYDROXYPROSTAGLANDIN DEHYDROGENASE [NAD(+)]"/>
    <property type="match status" value="1"/>
</dbReference>
<dbReference type="PRINTS" id="PR00080">
    <property type="entry name" value="SDRFAMILY"/>
</dbReference>
<evidence type="ECO:0000256" key="8">
    <source>
        <dbReference type="ARBA" id="ARBA00045705"/>
    </source>
</evidence>
<evidence type="ECO:0000256" key="17">
    <source>
        <dbReference type="ARBA" id="ARBA00048611"/>
    </source>
</evidence>
<dbReference type="InterPro" id="IPR002347">
    <property type="entry name" value="SDR_fam"/>
</dbReference>
<sequence>MDNVQNKTVIVTGAGSGIGYYITEDLLRKGAKKVAIVDLPVERSYNATVTLQEKFGKDRVIFFPIDVTNLEVYNETFKKIVKELNGLDILVNNAGICQDRCVEQTFSVNVVALIRGSMLGMDYMGKHKGGKGGTIVNIASLAGIYPLFLLPVYSSSKFAVIGFSLNLEVIYIS</sequence>
<evidence type="ECO:0000256" key="3">
    <source>
        <dbReference type="ARBA" id="ARBA00038968"/>
    </source>
</evidence>
<dbReference type="STRING" id="471704.A0A195E508"/>
<comment type="catalytic activity">
    <reaction evidence="18">
        <text>prostaglandin E2 + NAD(+) = 15-oxoprostaglandin E2 + NADH + H(+)</text>
        <dbReference type="Rhea" id="RHEA:11876"/>
        <dbReference type="ChEBI" id="CHEBI:15378"/>
        <dbReference type="ChEBI" id="CHEBI:57400"/>
        <dbReference type="ChEBI" id="CHEBI:57540"/>
        <dbReference type="ChEBI" id="CHEBI:57945"/>
        <dbReference type="ChEBI" id="CHEBI:606564"/>
        <dbReference type="EC" id="1.1.1.141"/>
    </reaction>
    <physiologicalReaction direction="left-to-right" evidence="18">
        <dbReference type="Rhea" id="RHEA:11877"/>
    </physiologicalReaction>
</comment>
<evidence type="ECO:0000256" key="2">
    <source>
        <dbReference type="ARBA" id="ARBA00023002"/>
    </source>
</evidence>
<evidence type="ECO:0000256" key="1">
    <source>
        <dbReference type="ARBA" id="ARBA00006484"/>
    </source>
</evidence>
<dbReference type="GO" id="GO:0047034">
    <property type="term" value="F:15-hydroxyicosatetraenoate dehydrogenase activity"/>
    <property type="evidence" value="ECO:0007669"/>
    <property type="project" value="UniProtKB-EC"/>
</dbReference>
<gene>
    <name evidence="22" type="ORF">ALC57_07461</name>
</gene>
<evidence type="ECO:0000256" key="21">
    <source>
        <dbReference type="ARBA" id="ARBA00049188"/>
    </source>
</evidence>
<comment type="catalytic activity">
    <reaction evidence="19">
        <text>resolvin D2 + NAD(+) = 16-oxoresolvin D2 + NADH + H(+)</text>
        <dbReference type="Rhea" id="RHEA:53588"/>
        <dbReference type="ChEBI" id="CHEBI:15378"/>
        <dbReference type="ChEBI" id="CHEBI:57540"/>
        <dbReference type="ChEBI" id="CHEBI:57945"/>
        <dbReference type="ChEBI" id="CHEBI:133367"/>
        <dbReference type="ChEBI" id="CHEBI:137498"/>
    </reaction>
    <physiologicalReaction direction="left-to-right" evidence="19">
        <dbReference type="Rhea" id="RHEA:53589"/>
    </physiologicalReaction>
</comment>
<evidence type="ECO:0000256" key="4">
    <source>
        <dbReference type="ARBA" id="ARBA00039060"/>
    </source>
</evidence>
<dbReference type="PANTHER" id="PTHR44229:SF4">
    <property type="entry name" value="15-HYDROXYPROSTAGLANDIN DEHYDROGENASE [NAD(+)]"/>
    <property type="match status" value="1"/>
</dbReference>
<dbReference type="PRINTS" id="PR00081">
    <property type="entry name" value="GDHRDH"/>
</dbReference>
<protein>
    <recommendedName>
        <fullName evidence="5">15-hydroxyprostaglandin dehydrogenase [NAD(+)]</fullName>
        <ecNumber evidence="3">1.1.1.141</ecNumber>
        <ecNumber evidence="4">1.1.1.232</ecNumber>
    </recommendedName>
    <alternativeName>
        <fullName evidence="7">Eicosanoid/docosanoid dehydrogenase [NAD(+)]</fullName>
    </alternativeName>
    <alternativeName>
        <fullName evidence="6">Prostaglandin dehydrogenase 1</fullName>
    </alternativeName>
</protein>
<evidence type="ECO:0000256" key="6">
    <source>
        <dbReference type="ARBA" id="ARBA00041812"/>
    </source>
</evidence>
<proteinExistence type="inferred from homology"/>
<evidence type="ECO:0000256" key="13">
    <source>
        <dbReference type="ARBA" id="ARBA00048144"/>
    </source>
</evidence>
<dbReference type="Pfam" id="PF00106">
    <property type="entry name" value="adh_short"/>
    <property type="match status" value="1"/>
</dbReference>
<comment type="catalytic activity">
    <reaction evidence="16">
        <text>lipoxin A4 + NAD(+) = 15-oxo-(5S,6R)-dihydroxy-(7E,9E,11Z,13E)-eicosatetraenoate + NADH + H(+)</text>
        <dbReference type="Rhea" id="RHEA:41572"/>
        <dbReference type="ChEBI" id="CHEBI:15378"/>
        <dbReference type="ChEBI" id="CHEBI:57540"/>
        <dbReference type="ChEBI" id="CHEBI:57945"/>
        <dbReference type="ChEBI" id="CHEBI:67026"/>
        <dbReference type="ChEBI" id="CHEBI:78311"/>
    </reaction>
    <physiologicalReaction direction="left-to-right" evidence="16">
        <dbReference type="Rhea" id="RHEA:41573"/>
    </physiologicalReaction>
</comment>
<comment type="catalytic activity">
    <reaction evidence="10">
        <text>resolvin D1 + NAD(+) = 8-oxoresolvin D1 + NADH + H(+)</text>
        <dbReference type="Rhea" id="RHEA:50124"/>
        <dbReference type="ChEBI" id="CHEBI:15378"/>
        <dbReference type="ChEBI" id="CHEBI:57540"/>
        <dbReference type="ChEBI" id="CHEBI:57945"/>
        <dbReference type="ChEBI" id="CHEBI:132079"/>
        <dbReference type="ChEBI" id="CHEBI:132080"/>
    </reaction>
    <physiologicalReaction direction="left-to-right" evidence="10">
        <dbReference type="Rhea" id="RHEA:50125"/>
    </physiologicalReaction>
</comment>
<evidence type="ECO:0000313" key="23">
    <source>
        <dbReference type="Proteomes" id="UP000078492"/>
    </source>
</evidence>
<keyword evidence="23" id="KW-1185">Reference proteome</keyword>
<evidence type="ECO:0000256" key="5">
    <source>
        <dbReference type="ARBA" id="ARBA00040276"/>
    </source>
</evidence>
<comment type="similarity">
    <text evidence="1">Belongs to the short-chain dehydrogenases/reductases (SDR) family.</text>
</comment>
<dbReference type="EMBL" id="KQ979609">
    <property type="protein sequence ID" value="KYN20171.1"/>
    <property type="molecule type" value="Genomic_DNA"/>
</dbReference>
<comment type="catalytic activity">
    <reaction evidence="15">
        <text>resolvin D2 + NAD(+) = 7-oxoresolvin D2 + NADH + H(+)</text>
        <dbReference type="Rhea" id="RHEA:53584"/>
        <dbReference type="ChEBI" id="CHEBI:15378"/>
        <dbReference type="ChEBI" id="CHEBI:57540"/>
        <dbReference type="ChEBI" id="CHEBI:57945"/>
        <dbReference type="ChEBI" id="CHEBI:133367"/>
        <dbReference type="ChEBI" id="CHEBI:137497"/>
    </reaction>
    <physiologicalReaction direction="left-to-right" evidence="15">
        <dbReference type="Rhea" id="RHEA:53585"/>
    </physiologicalReaction>
</comment>
<comment type="catalytic activity">
    <reaction evidence="20">
        <text>(15S)-hydroxy-(5Z,8Z,11Z,13E)-eicosatetraenoate + NAD(+) = 15-oxo-(5Z,8Z,11Z,13E)-eicosatetraenoate + NADH + H(+)</text>
        <dbReference type="Rhea" id="RHEA:23260"/>
        <dbReference type="ChEBI" id="CHEBI:15378"/>
        <dbReference type="ChEBI" id="CHEBI:57409"/>
        <dbReference type="ChEBI" id="CHEBI:57410"/>
        <dbReference type="ChEBI" id="CHEBI:57540"/>
        <dbReference type="ChEBI" id="CHEBI:57945"/>
        <dbReference type="EC" id="1.1.1.232"/>
    </reaction>
    <physiologicalReaction direction="left-to-right" evidence="20">
        <dbReference type="Rhea" id="RHEA:23261"/>
    </physiologicalReaction>
</comment>
<comment type="catalytic activity">
    <reaction evidence="11">
        <text>14-hydroxy-(4Z,7Z,10Z,12E,16Z,19Z)-docosahexaenoate + NAD(+) = 14-oxo-(4Z,7Z,10Z,12E,16Z,19Z)-docosahexaenoate + NADH + H(+)</text>
        <dbReference type="Rhea" id="RHEA:48952"/>
        <dbReference type="ChEBI" id="CHEBI:15378"/>
        <dbReference type="ChEBI" id="CHEBI:57540"/>
        <dbReference type="ChEBI" id="CHEBI:57945"/>
        <dbReference type="ChEBI" id="CHEBI:90866"/>
        <dbReference type="ChEBI" id="CHEBI:90867"/>
    </reaction>
    <physiologicalReaction direction="left-to-right" evidence="11">
        <dbReference type="Rhea" id="RHEA:48953"/>
    </physiologicalReaction>
</comment>
<evidence type="ECO:0000256" key="12">
    <source>
        <dbReference type="ARBA" id="ARBA00048140"/>
    </source>
</evidence>
<keyword evidence="2" id="KW-0560">Oxidoreductase</keyword>
<evidence type="ECO:0000313" key="22">
    <source>
        <dbReference type="EMBL" id="KYN20171.1"/>
    </source>
</evidence>
<name>A0A195E508_9HYME</name>
<dbReference type="AlphaFoldDB" id="A0A195E508"/>
<evidence type="ECO:0000256" key="9">
    <source>
        <dbReference type="ARBA" id="ARBA00047325"/>
    </source>
</evidence>
<dbReference type="EC" id="1.1.1.141" evidence="3"/>
<accession>A0A195E508</accession>
<dbReference type="Proteomes" id="UP000078492">
    <property type="component" value="Unassembled WGS sequence"/>
</dbReference>
<comment type="catalytic activity">
    <reaction evidence="17">
        <text>prostaglandin A1 + NAD(+) = 15-oxo-prostaglandin A1 + NADH + H(+)</text>
        <dbReference type="Rhea" id="RHEA:41263"/>
        <dbReference type="ChEBI" id="CHEBI:15378"/>
        <dbReference type="ChEBI" id="CHEBI:57398"/>
        <dbReference type="ChEBI" id="CHEBI:57540"/>
        <dbReference type="ChEBI" id="CHEBI:57945"/>
        <dbReference type="ChEBI" id="CHEBI:85072"/>
    </reaction>
    <physiologicalReaction direction="left-to-right" evidence="17">
        <dbReference type="Rhea" id="RHEA:41264"/>
    </physiologicalReaction>
</comment>
<evidence type="ECO:0000256" key="18">
    <source>
        <dbReference type="ARBA" id="ARBA00048739"/>
    </source>
</evidence>
<comment type="catalytic activity">
    <reaction evidence="14">
        <text>resolvin D1 + NAD(+) = 17-oxoresolvin D1 + NADH + H(+)</text>
        <dbReference type="Rhea" id="RHEA:50128"/>
        <dbReference type="ChEBI" id="CHEBI:15378"/>
        <dbReference type="ChEBI" id="CHEBI:57540"/>
        <dbReference type="ChEBI" id="CHEBI:57945"/>
        <dbReference type="ChEBI" id="CHEBI:132079"/>
        <dbReference type="ChEBI" id="CHEBI:132081"/>
    </reaction>
    <physiologicalReaction direction="left-to-right" evidence="14">
        <dbReference type="Rhea" id="RHEA:50129"/>
    </physiologicalReaction>
</comment>
<comment type="catalytic activity">
    <reaction evidence="9">
        <text>prostaglandin E1 + NAD(+) = 15-oxoprostaglandin E1 + NADH + H(+)</text>
        <dbReference type="Rhea" id="RHEA:16477"/>
        <dbReference type="ChEBI" id="CHEBI:15378"/>
        <dbReference type="ChEBI" id="CHEBI:57397"/>
        <dbReference type="ChEBI" id="CHEBI:57401"/>
        <dbReference type="ChEBI" id="CHEBI:57540"/>
        <dbReference type="ChEBI" id="CHEBI:57945"/>
    </reaction>
    <physiologicalReaction direction="left-to-right" evidence="9">
        <dbReference type="Rhea" id="RHEA:16478"/>
    </physiologicalReaction>
</comment>
<evidence type="ECO:0000256" key="15">
    <source>
        <dbReference type="ARBA" id="ARBA00048393"/>
    </source>
</evidence>
<reference evidence="22 23" key="1">
    <citation type="submission" date="2015-09" db="EMBL/GenBank/DDBJ databases">
        <title>Trachymyrmex cornetzi WGS genome.</title>
        <authorList>
            <person name="Nygaard S."/>
            <person name="Hu H."/>
            <person name="Boomsma J."/>
            <person name="Zhang G."/>
        </authorList>
    </citation>
    <scope>NUCLEOTIDE SEQUENCE [LARGE SCALE GENOMIC DNA]</scope>
    <source>
        <strain evidence="22">Tcor2-1</strain>
        <tissue evidence="22">Whole body</tissue>
    </source>
</reference>
<comment type="catalytic activity">
    <reaction evidence="12">
        <text>15-oxo-(5S,6R)-dihydroxy-(7E,9E,11Z)-eicosatrienoate + NADH + H(+) = (5S,6R,15S)-trihydroxy-(7E,9E,11Z)-eicosatrienoate + NAD(+)</text>
        <dbReference type="Rhea" id="RHEA:41596"/>
        <dbReference type="ChEBI" id="CHEBI:15378"/>
        <dbReference type="ChEBI" id="CHEBI:57540"/>
        <dbReference type="ChEBI" id="CHEBI:57945"/>
        <dbReference type="ChEBI" id="CHEBI:78325"/>
        <dbReference type="ChEBI" id="CHEBI:78329"/>
    </reaction>
    <physiologicalReaction direction="left-to-right" evidence="12">
        <dbReference type="Rhea" id="RHEA:41597"/>
    </physiologicalReaction>
</comment>
<dbReference type="InterPro" id="IPR036291">
    <property type="entry name" value="NAD(P)-bd_dom_sf"/>
</dbReference>
<organism evidence="22 23">
    <name type="scientific">Trachymyrmex cornetzi</name>
    <dbReference type="NCBI Taxonomy" id="471704"/>
    <lineage>
        <taxon>Eukaryota</taxon>
        <taxon>Metazoa</taxon>
        <taxon>Ecdysozoa</taxon>
        <taxon>Arthropoda</taxon>
        <taxon>Hexapoda</taxon>
        <taxon>Insecta</taxon>
        <taxon>Pterygota</taxon>
        <taxon>Neoptera</taxon>
        <taxon>Endopterygota</taxon>
        <taxon>Hymenoptera</taxon>
        <taxon>Apocrita</taxon>
        <taxon>Aculeata</taxon>
        <taxon>Formicoidea</taxon>
        <taxon>Formicidae</taxon>
        <taxon>Myrmicinae</taxon>
        <taxon>Trachymyrmex</taxon>
    </lineage>
</organism>
<comment type="catalytic activity">
    <reaction evidence="13">
        <text>(11R)-hydroxy-(5Z,8Z,12E,14Z)-eicosatetraenoate + NAD(+) = 11-oxo-(5Z,8Z,12E,14Z)-eicosatetraenoate + NADH + H(+)</text>
        <dbReference type="Rhea" id="RHEA:48640"/>
        <dbReference type="ChEBI" id="CHEBI:15378"/>
        <dbReference type="ChEBI" id="CHEBI:57540"/>
        <dbReference type="ChEBI" id="CHEBI:57945"/>
        <dbReference type="ChEBI" id="CHEBI:78836"/>
        <dbReference type="ChEBI" id="CHEBI:90697"/>
    </reaction>
    <physiologicalReaction direction="left-to-right" evidence="13">
        <dbReference type="Rhea" id="RHEA:48641"/>
    </physiologicalReaction>
</comment>
<evidence type="ECO:0000256" key="11">
    <source>
        <dbReference type="ARBA" id="ARBA00048008"/>
    </source>
</evidence>
<dbReference type="GO" id="GO:0005737">
    <property type="term" value="C:cytoplasm"/>
    <property type="evidence" value="ECO:0007669"/>
    <property type="project" value="TreeGrafter"/>
</dbReference>
<comment type="catalytic activity">
    <reaction evidence="21">
        <text>resolvin E1 + NAD(+) = 18-oxo-resolvin E1 + NADH + H(+)</text>
        <dbReference type="Rhea" id="RHEA:49244"/>
        <dbReference type="ChEBI" id="CHEBI:15378"/>
        <dbReference type="ChEBI" id="CHEBI:57540"/>
        <dbReference type="ChEBI" id="CHEBI:57945"/>
        <dbReference type="ChEBI" id="CHEBI:91000"/>
        <dbReference type="ChEBI" id="CHEBI:91001"/>
    </reaction>
    <physiologicalReaction direction="left-to-right" evidence="21">
        <dbReference type="Rhea" id="RHEA:49245"/>
    </physiologicalReaction>
</comment>
<dbReference type="EC" id="1.1.1.232" evidence="4"/>
<evidence type="ECO:0000256" key="20">
    <source>
        <dbReference type="ARBA" id="ARBA00049151"/>
    </source>
</evidence>
<evidence type="ECO:0000256" key="19">
    <source>
        <dbReference type="ARBA" id="ARBA00048921"/>
    </source>
</evidence>
<comment type="function">
    <text evidence="8">Catalyzes the NAD-dependent dehydrogenation (oxidation) of a broad array of hydroxylated polyunsaturated fatty acids (mainly eicosanoids and docosanoids, including prostaglandins, lipoxins and resolvins), yielding their corresponding keto (oxo) metabolites. Decreases the levels of the pro-proliferative prostaglandins such as prostaglandin E2 (whose activity is increased in cancer because of an increase in the expression of cyclooxygenase 2) and generates oxo-fatty acid products that can profoundly influence cell function by abrogating pro-inflammatory cytokine expression. Converts resolvins E1, D1 and D2 to their oxo products, which represents a mode of resolvin inactivation. Resolvin E1 plays important roles during the resolution phase of acute inflammation, while resolvins D1 and D2 have a unique role in obesity-induced adipose inflammation.</text>
</comment>